<dbReference type="Proteomes" id="UP000231658">
    <property type="component" value="Unassembled WGS sequence"/>
</dbReference>
<keyword evidence="5 6" id="KW-0472">Membrane</keyword>
<dbReference type="RefSeq" id="WP_069189492.1">
    <property type="nucleotide sequence ID" value="NZ_FLYE01000044.1"/>
</dbReference>
<feature type="transmembrane region" description="Helical" evidence="6">
    <location>
        <begin position="53"/>
        <end position="72"/>
    </location>
</feature>
<dbReference type="InterPro" id="IPR050833">
    <property type="entry name" value="Poly_Biosynth_Transport"/>
</dbReference>
<feature type="transmembrane region" description="Helical" evidence="6">
    <location>
        <begin position="12"/>
        <end position="33"/>
    </location>
</feature>
<evidence type="ECO:0000256" key="2">
    <source>
        <dbReference type="ARBA" id="ARBA00022475"/>
    </source>
</evidence>
<evidence type="ECO:0000256" key="3">
    <source>
        <dbReference type="ARBA" id="ARBA00022692"/>
    </source>
</evidence>
<dbReference type="PROSITE" id="PS51257">
    <property type="entry name" value="PROKAR_LIPOPROTEIN"/>
    <property type="match status" value="1"/>
</dbReference>
<keyword evidence="2" id="KW-1003">Cell membrane</keyword>
<dbReference type="PANTHER" id="PTHR30250">
    <property type="entry name" value="PST FAMILY PREDICTED COLANIC ACID TRANSPORTER"/>
    <property type="match status" value="1"/>
</dbReference>
<dbReference type="AlphaFoldDB" id="A0A1C3RJK3"/>
<dbReference type="STRING" id="1867952.MTBPR1_50230"/>
<keyword evidence="4 6" id="KW-1133">Transmembrane helix</keyword>
<dbReference type="GO" id="GO:0005886">
    <property type="term" value="C:plasma membrane"/>
    <property type="evidence" value="ECO:0007669"/>
    <property type="project" value="UniProtKB-SubCell"/>
</dbReference>
<organism evidence="7 8">
    <name type="scientific">Candidatus Terasakiella magnetica</name>
    <dbReference type="NCBI Taxonomy" id="1867952"/>
    <lineage>
        <taxon>Bacteria</taxon>
        <taxon>Pseudomonadati</taxon>
        <taxon>Pseudomonadota</taxon>
        <taxon>Alphaproteobacteria</taxon>
        <taxon>Rhodospirillales</taxon>
        <taxon>Terasakiellaceae</taxon>
        <taxon>Terasakiella</taxon>
    </lineage>
</organism>
<dbReference type="PANTHER" id="PTHR30250:SF11">
    <property type="entry name" value="O-ANTIGEN TRANSPORTER-RELATED"/>
    <property type="match status" value="1"/>
</dbReference>
<evidence type="ECO:0000313" key="7">
    <source>
        <dbReference type="EMBL" id="SCA57474.1"/>
    </source>
</evidence>
<evidence type="ECO:0000256" key="6">
    <source>
        <dbReference type="SAM" id="Phobius"/>
    </source>
</evidence>
<proteinExistence type="predicted"/>
<reference evidence="7 8" key="1">
    <citation type="submission" date="2016-07" db="EMBL/GenBank/DDBJ databases">
        <authorList>
            <person name="Lefevre C.T."/>
        </authorList>
    </citation>
    <scope>NUCLEOTIDE SEQUENCE [LARGE SCALE GENOMIC DNA]</scope>
    <source>
        <strain evidence="7">PR1</strain>
    </source>
</reference>
<gene>
    <name evidence="7" type="ORF">MTBPR1_50230</name>
</gene>
<comment type="subcellular location">
    <subcellularLocation>
        <location evidence="1">Cell membrane</location>
        <topology evidence="1">Multi-pass membrane protein</topology>
    </subcellularLocation>
</comment>
<accession>A0A1C3RJK3</accession>
<feature type="transmembrane region" description="Helical" evidence="6">
    <location>
        <begin position="311"/>
        <end position="334"/>
    </location>
</feature>
<name>A0A1C3RJK3_9PROT</name>
<feature type="transmembrane region" description="Helical" evidence="6">
    <location>
        <begin position="156"/>
        <end position="177"/>
    </location>
</feature>
<sequence>MFAGLRRKFDHFDPAVLSGSWLSIVIACSGFALDYLLNLALSQWLAPADLGDYSVAVSMAVFGAMIALLGTDQALMQFLPQYLAERDWRRAKGILIFCFCTVLLSSLLISLGALAISHLGIEGWAAHPSVFAFAALPVVSMGLLTSKALRGFRNVITASAPTSVGLPLLIMTGGFFLAQDGYISDWDLVGVFALSFMLVLIVQSVVLVKKVTSTLKAAVSKFEYREWSTASFSMMMAAVLFLAMEQMGLYVCEILGKEEDVAIYAILVKHARFLLIIYMAVNLITMPFIGPALKRKDHNDLQRLYGTSMHIVMWGGLLPLLVFIIKGEALLAAFGPEYKVGYSSLLILMGAYYLNFVAGFSVPFLQFSGNRKIVVTSIAIALFVEILLFILLVPAYGFNGAAWSMAATLCALSIWMTVQCRLRLGLRPLRLSQGDGT</sequence>
<feature type="transmembrane region" description="Helical" evidence="6">
    <location>
        <begin position="93"/>
        <end position="119"/>
    </location>
</feature>
<evidence type="ECO:0000256" key="1">
    <source>
        <dbReference type="ARBA" id="ARBA00004651"/>
    </source>
</evidence>
<dbReference type="OrthoDB" id="8435989at2"/>
<evidence type="ECO:0000256" key="5">
    <source>
        <dbReference type="ARBA" id="ARBA00023136"/>
    </source>
</evidence>
<feature type="transmembrane region" description="Helical" evidence="6">
    <location>
        <begin position="189"/>
        <end position="208"/>
    </location>
</feature>
<feature type="transmembrane region" description="Helical" evidence="6">
    <location>
        <begin position="271"/>
        <end position="290"/>
    </location>
</feature>
<evidence type="ECO:0000313" key="8">
    <source>
        <dbReference type="Proteomes" id="UP000231658"/>
    </source>
</evidence>
<protein>
    <submittedName>
        <fullName evidence="7">Uncharacterized protein</fullName>
    </submittedName>
</protein>
<dbReference type="EMBL" id="FLYE01000044">
    <property type="protein sequence ID" value="SCA57474.1"/>
    <property type="molecule type" value="Genomic_DNA"/>
</dbReference>
<evidence type="ECO:0000256" key="4">
    <source>
        <dbReference type="ARBA" id="ARBA00022989"/>
    </source>
</evidence>
<keyword evidence="8" id="KW-1185">Reference proteome</keyword>
<feature type="transmembrane region" description="Helical" evidence="6">
    <location>
        <begin position="340"/>
        <end position="362"/>
    </location>
</feature>
<keyword evidence="3 6" id="KW-0812">Transmembrane</keyword>
<feature type="transmembrane region" description="Helical" evidence="6">
    <location>
        <begin position="374"/>
        <end position="396"/>
    </location>
</feature>
<feature type="transmembrane region" description="Helical" evidence="6">
    <location>
        <begin position="125"/>
        <end position="144"/>
    </location>
</feature>
<feature type="transmembrane region" description="Helical" evidence="6">
    <location>
        <begin position="402"/>
        <end position="422"/>
    </location>
</feature>
<feature type="transmembrane region" description="Helical" evidence="6">
    <location>
        <begin position="229"/>
        <end position="251"/>
    </location>
</feature>